<organism evidence="1 2">
    <name type="scientific">Nephila pilipes</name>
    <name type="common">Giant wood spider</name>
    <name type="synonym">Nephila maculata</name>
    <dbReference type="NCBI Taxonomy" id="299642"/>
    <lineage>
        <taxon>Eukaryota</taxon>
        <taxon>Metazoa</taxon>
        <taxon>Ecdysozoa</taxon>
        <taxon>Arthropoda</taxon>
        <taxon>Chelicerata</taxon>
        <taxon>Arachnida</taxon>
        <taxon>Araneae</taxon>
        <taxon>Araneomorphae</taxon>
        <taxon>Entelegynae</taxon>
        <taxon>Araneoidea</taxon>
        <taxon>Nephilidae</taxon>
        <taxon>Nephila</taxon>
    </lineage>
</organism>
<proteinExistence type="predicted"/>
<sequence length="122" mass="13462">MNSPSLLSVRAKSDFKLLSPGKKEILSVNPDCFPSFFPHEALNLSILYGTNELQISSNHPVKSESSCLEIGSKTLLEIEALVNAHQQVCRGYAPRDACPLYCNQEKLQEVRCSGRSDPPLQS</sequence>
<gene>
    <name evidence="1" type="ORF">NPIL_414201</name>
</gene>
<evidence type="ECO:0000313" key="2">
    <source>
        <dbReference type="Proteomes" id="UP000887013"/>
    </source>
</evidence>
<dbReference type="AlphaFoldDB" id="A0A8X6UNP3"/>
<dbReference type="Proteomes" id="UP000887013">
    <property type="component" value="Unassembled WGS sequence"/>
</dbReference>
<dbReference type="EMBL" id="BMAW01085206">
    <property type="protein sequence ID" value="GFU41856.1"/>
    <property type="molecule type" value="Genomic_DNA"/>
</dbReference>
<keyword evidence="2" id="KW-1185">Reference proteome</keyword>
<comment type="caution">
    <text evidence="1">The sequence shown here is derived from an EMBL/GenBank/DDBJ whole genome shotgun (WGS) entry which is preliminary data.</text>
</comment>
<name>A0A8X6UNP3_NEPPI</name>
<reference evidence="1" key="1">
    <citation type="submission" date="2020-08" db="EMBL/GenBank/DDBJ databases">
        <title>Multicomponent nature underlies the extraordinary mechanical properties of spider dragline silk.</title>
        <authorList>
            <person name="Kono N."/>
            <person name="Nakamura H."/>
            <person name="Mori M."/>
            <person name="Yoshida Y."/>
            <person name="Ohtoshi R."/>
            <person name="Malay A.D."/>
            <person name="Moran D.A.P."/>
            <person name="Tomita M."/>
            <person name="Numata K."/>
            <person name="Arakawa K."/>
        </authorList>
    </citation>
    <scope>NUCLEOTIDE SEQUENCE</scope>
</reference>
<accession>A0A8X6UNP3</accession>
<protein>
    <submittedName>
        <fullName evidence="1">Uncharacterized protein</fullName>
    </submittedName>
</protein>
<evidence type="ECO:0000313" key="1">
    <source>
        <dbReference type="EMBL" id="GFU41856.1"/>
    </source>
</evidence>